<evidence type="ECO:0000256" key="4">
    <source>
        <dbReference type="ARBA" id="ARBA00023180"/>
    </source>
</evidence>
<dbReference type="Gene3D" id="2.10.70.10">
    <property type="entry name" value="Complement Module, domain 1"/>
    <property type="match status" value="6"/>
</dbReference>
<keyword evidence="3 5" id="KW-1015">Disulfide bond</keyword>
<evidence type="ECO:0000259" key="7">
    <source>
        <dbReference type="PROSITE" id="PS50835"/>
    </source>
</evidence>
<name>A0A7R9Q7X6_9ACAR</name>
<dbReference type="SUPFAM" id="SSF57535">
    <property type="entry name" value="Complement control module/SCR domain"/>
    <property type="match status" value="6"/>
</dbReference>
<feature type="domain" description="Ig-like" evidence="7">
    <location>
        <begin position="582"/>
        <end position="667"/>
    </location>
</feature>
<dbReference type="OrthoDB" id="5804959at2759"/>
<feature type="domain" description="Sushi" evidence="8">
    <location>
        <begin position="673"/>
        <end position="730"/>
    </location>
</feature>
<dbReference type="SMART" id="SM00032">
    <property type="entry name" value="CCP"/>
    <property type="match status" value="7"/>
</dbReference>
<dbReference type="CDD" id="cd00033">
    <property type="entry name" value="CCP"/>
    <property type="match status" value="5"/>
</dbReference>
<proteinExistence type="predicted"/>
<dbReference type="EMBL" id="CAJPIZ010015424">
    <property type="protein sequence ID" value="CAG2115265.1"/>
    <property type="molecule type" value="Genomic_DNA"/>
</dbReference>
<dbReference type="InterPro" id="IPR013783">
    <property type="entry name" value="Ig-like_fold"/>
</dbReference>
<evidence type="ECO:0000259" key="8">
    <source>
        <dbReference type="PROSITE" id="PS50923"/>
    </source>
</evidence>
<dbReference type="InterPro" id="IPR035976">
    <property type="entry name" value="Sushi/SCR/CCP_sf"/>
</dbReference>
<dbReference type="SUPFAM" id="SSF48726">
    <property type="entry name" value="Immunoglobulin"/>
    <property type="match status" value="1"/>
</dbReference>
<sequence>MGMYDYRPYVKKVTNNKQILFECERGYHLINGPPGATCVDGLWSPHELPQCVRGSHPKMRWLSSSNNKRRRRWVLREMNYGMGGAAAHQRRSRPRRHQKYKASCKPLKETQWMKISVVKFGVGNETYPHGTRVRNYCSNGYVSNIGNLTAKCAKGVWKPREPECQIAPCLTPFAVNGFFYHRNAQLTIAHRISHGDAIRLGCMAGHQLHLPLTIAHRISHGDAIRLGCMAGHQLQGAPTMRCWYGEWTGPQPQCIAAPCALPTIRNGYYSGGYRSGLTISHGSVIEFHCKPNYVRGVQEPPRCFEGRLMPEPPHCIEHDLVMNVIDDKAINADESIISVPKTHVLSPTGVSMGGSESTITYNTSTPSEMLWCEPPDKLENVLKYESTFSANHLPLISIAQINSNDNNDNNNSTTTAQPTTADSTPSTAAPITTTPITATTVFAKLIEITTTYFTDFLNITDLSKGLLLSAADNKSVDITDTTTAAGPQEKVYHPHGTEIVFNCLPAMNGQRNTWTITCEDGGWIGRASKCDIGKYNLIGSKTRKCVYGEWDGDRPQCFGLSQENDYALEKPPTILFRHQLGPIAQSVDGKLIVYPGTILHLECLWKRKFGAPVWEWSHSFRKYNQDWTTESGRDSGLEFRLSIFHAQKEDSGLYTCRTPNYHRHSVEIIVKPVHCSALVESDGLKIISPSTKMNAKALFTCRPGMKLNGTDSAECLPSGNWSANTPTCIITECPDLTNSTDIAIIDNQTDPRSMLKTTMNGRYVEVFCETPVIPTHGYLQGDKIQRFRGGDIVQFTCDTGYMLEGNPIVICQENSRWSGPPPNCVPACTYPGTTHGGIISIVKFFYSVNETVRFECADGYDMRG</sequence>
<evidence type="ECO:0000256" key="1">
    <source>
        <dbReference type="ARBA" id="ARBA00022659"/>
    </source>
</evidence>
<evidence type="ECO:0000256" key="6">
    <source>
        <dbReference type="SAM" id="MobiDB-lite"/>
    </source>
</evidence>
<organism evidence="9">
    <name type="scientific">Medioppia subpectinata</name>
    <dbReference type="NCBI Taxonomy" id="1979941"/>
    <lineage>
        <taxon>Eukaryota</taxon>
        <taxon>Metazoa</taxon>
        <taxon>Ecdysozoa</taxon>
        <taxon>Arthropoda</taxon>
        <taxon>Chelicerata</taxon>
        <taxon>Arachnida</taxon>
        <taxon>Acari</taxon>
        <taxon>Acariformes</taxon>
        <taxon>Sarcoptiformes</taxon>
        <taxon>Oribatida</taxon>
        <taxon>Brachypylina</taxon>
        <taxon>Oppioidea</taxon>
        <taxon>Oppiidae</taxon>
        <taxon>Medioppia</taxon>
    </lineage>
</organism>
<feature type="disulfide bond" evidence="5">
    <location>
        <begin position="701"/>
        <end position="728"/>
    </location>
</feature>
<keyword evidence="10" id="KW-1185">Reference proteome</keyword>
<dbReference type="SMART" id="SM00409">
    <property type="entry name" value="IG"/>
    <property type="match status" value="1"/>
</dbReference>
<evidence type="ECO:0000313" key="10">
    <source>
        <dbReference type="Proteomes" id="UP000759131"/>
    </source>
</evidence>
<dbReference type="InterPro" id="IPR007110">
    <property type="entry name" value="Ig-like_dom"/>
</dbReference>
<gene>
    <name evidence="9" type="ORF">OSB1V03_LOCUS15229</name>
</gene>
<dbReference type="PROSITE" id="PS50923">
    <property type="entry name" value="SUSHI"/>
    <property type="match status" value="5"/>
</dbReference>
<accession>A0A7R9Q7X6</accession>
<evidence type="ECO:0000313" key="9">
    <source>
        <dbReference type="EMBL" id="CAD7634835.1"/>
    </source>
</evidence>
<feature type="disulfide bond" evidence="5">
    <location>
        <begin position="797"/>
        <end position="824"/>
    </location>
</feature>
<evidence type="ECO:0000256" key="2">
    <source>
        <dbReference type="ARBA" id="ARBA00022737"/>
    </source>
</evidence>
<dbReference type="InterPro" id="IPR036179">
    <property type="entry name" value="Ig-like_dom_sf"/>
</dbReference>
<evidence type="ECO:0000256" key="5">
    <source>
        <dbReference type="PROSITE-ProRule" id="PRU00302"/>
    </source>
</evidence>
<feature type="region of interest" description="Disordered" evidence="6">
    <location>
        <begin position="404"/>
        <end position="431"/>
    </location>
</feature>
<feature type="domain" description="Sushi" evidence="8">
    <location>
        <begin position="766"/>
        <end position="826"/>
    </location>
</feature>
<dbReference type="AlphaFoldDB" id="A0A7R9Q7X6"/>
<dbReference type="InterPro" id="IPR003599">
    <property type="entry name" value="Ig_sub"/>
</dbReference>
<dbReference type="InterPro" id="IPR050350">
    <property type="entry name" value="Compl-Cell_Adhes-Reg"/>
</dbReference>
<feature type="non-terminal residue" evidence="9">
    <location>
        <position position="1"/>
    </location>
</feature>
<reference evidence="9" key="1">
    <citation type="submission" date="2020-11" db="EMBL/GenBank/DDBJ databases">
        <authorList>
            <person name="Tran Van P."/>
        </authorList>
    </citation>
    <scope>NUCLEOTIDE SEQUENCE</scope>
</reference>
<feature type="disulfide bond" evidence="5">
    <location>
        <begin position="137"/>
        <end position="164"/>
    </location>
</feature>
<dbReference type="Proteomes" id="UP000759131">
    <property type="component" value="Unassembled WGS sequence"/>
</dbReference>
<dbReference type="PROSITE" id="PS50835">
    <property type="entry name" value="IG_LIKE"/>
    <property type="match status" value="1"/>
</dbReference>
<evidence type="ECO:0008006" key="11">
    <source>
        <dbReference type="Google" id="ProtNLM"/>
    </source>
</evidence>
<dbReference type="EMBL" id="OC869999">
    <property type="protein sequence ID" value="CAD7634835.1"/>
    <property type="molecule type" value="Genomic_DNA"/>
</dbReference>
<evidence type="ECO:0000256" key="3">
    <source>
        <dbReference type="ARBA" id="ARBA00023157"/>
    </source>
</evidence>
<protein>
    <recommendedName>
        <fullName evidence="11">Locomotion-related protein Hikaru genki</fullName>
    </recommendedName>
</protein>
<dbReference type="Pfam" id="PF00084">
    <property type="entry name" value="Sushi"/>
    <property type="match status" value="5"/>
</dbReference>
<feature type="domain" description="Sushi" evidence="8">
    <location>
        <begin position="1"/>
        <end position="53"/>
    </location>
</feature>
<dbReference type="PANTHER" id="PTHR19325">
    <property type="entry name" value="COMPLEMENT COMPONENT-RELATED SUSHI DOMAIN-CONTAINING"/>
    <property type="match status" value="1"/>
</dbReference>
<dbReference type="InterPro" id="IPR000436">
    <property type="entry name" value="Sushi_SCR_CCP_dom"/>
</dbReference>
<dbReference type="PANTHER" id="PTHR19325:SF575">
    <property type="entry name" value="LOCOMOTION-RELATED PROTEIN HIKARU GENKI"/>
    <property type="match status" value="1"/>
</dbReference>
<feature type="domain" description="Sushi" evidence="8">
    <location>
        <begin position="200"/>
        <end position="256"/>
    </location>
</feature>
<keyword evidence="2" id="KW-0677">Repeat</keyword>
<dbReference type="Gene3D" id="2.60.40.10">
    <property type="entry name" value="Immunoglobulins"/>
    <property type="match status" value="1"/>
</dbReference>
<keyword evidence="4" id="KW-0325">Glycoprotein</keyword>
<feature type="domain" description="Sushi" evidence="8">
    <location>
        <begin position="102"/>
        <end position="166"/>
    </location>
</feature>
<comment type="caution">
    <text evidence="5">Lacks conserved residue(s) required for the propagation of feature annotation.</text>
</comment>
<keyword evidence="1 5" id="KW-0768">Sushi</keyword>
<feature type="disulfide bond" evidence="5">
    <location>
        <begin position="768"/>
        <end position="811"/>
    </location>
</feature>